<organism evidence="6 7">
    <name type="scientific">Prosthecobacter dejongeii</name>
    <dbReference type="NCBI Taxonomy" id="48465"/>
    <lineage>
        <taxon>Bacteria</taxon>
        <taxon>Pseudomonadati</taxon>
        <taxon>Verrucomicrobiota</taxon>
        <taxon>Verrucomicrobiia</taxon>
        <taxon>Verrucomicrobiales</taxon>
        <taxon>Verrucomicrobiaceae</taxon>
        <taxon>Prosthecobacter</taxon>
    </lineage>
</organism>
<proteinExistence type="predicted"/>
<reference evidence="6 7" key="1">
    <citation type="submission" date="2020-08" db="EMBL/GenBank/DDBJ databases">
        <title>Genomic Encyclopedia of Type Strains, Phase IV (KMG-IV): sequencing the most valuable type-strain genomes for metagenomic binning, comparative biology and taxonomic classification.</title>
        <authorList>
            <person name="Goeker M."/>
        </authorList>
    </citation>
    <scope>NUCLEOTIDE SEQUENCE [LARGE SCALE GENOMIC DNA]</scope>
    <source>
        <strain evidence="6 7">DSM 12251</strain>
    </source>
</reference>
<evidence type="ECO:0000313" key="7">
    <source>
        <dbReference type="Proteomes" id="UP000534294"/>
    </source>
</evidence>
<accession>A0A7W7YM90</accession>
<dbReference type="Pfam" id="PF01103">
    <property type="entry name" value="Omp85"/>
    <property type="match status" value="1"/>
</dbReference>
<keyword evidence="4" id="KW-0472">Membrane</keyword>
<dbReference type="Proteomes" id="UP000534294">
    <property type="component" value="Unassembled WGS sequence"/>
</dbReference>
<comment type="subcellular location">
    <subcellularLocation>
        <location evidence="1">Membrane</location>
    </subcellularLocation>
</comment>
<evidence type="ECO:0000313" key="6">
    <source>
        <dbReference type="EMBL" id="MBB5038654.1"/>
    </source>
</evidence>
<evidence type="ECO:0000256" key="2">
    <source>
        <dbReference type="ARBA" id="ARBA00022452"/>
    </source>
</evidence>
<evidence type="ECO:0000259" key="5">
    <source>
        <dbReference type="Pfam" id="PF01103"/>
    </source>
</evidence>
<sequence length="704" mass="76370">MCSEDAAARARHPQSLPARLLGLSALWICSLTCPLLAPAQEVPTAGYSLREGGVTVTVTGADAAMWNDLDSMLKDQLTLSGSSTPSEPLADDLAFFTRQHYIREGWPEAEVRWELKGGTITLAINTGVQKRVGEITWRGDLIVPEEELRTFLLRPSIEKEGADKTHPVWVDSELQSGTGLVQRRLRAEGYLQAQVTFLPDPITGSDGLRDIAMEVKAGPRFTFGTVDFAGGPMELEKKMRGLIAQTPGLPFNEARVQQIEGQLNSIAKEAGWLNSATVSDYKLGLQGGTVDVVIRMTPGERVRVAQIVPHPDFSRGSKRVLTAGFREAEGKYYIAEDLDVMFKRALDTGMFARLDVEPQLQPGISPAQADLRITGEETKPKTLGFELGFDTFLGPQAGVNYRNTNFRDQGNTLAAELNWSTAGPLGSLKLTNPAIFNSGYASSVQLAVENFNLFEYSRYGTSLNLELSRRASKHFTYTVFAGVSANTVSTDVLTDAEIGPDTYTLGSLGGSMMLDYRDSPVLPRKGWFVSARLESTLDVMGSNVSYMRTDLRGAWYRPITKKFRFAAGAALLSIQGAAAEELPIDSRVFNGGPNSVRAFAERELGPVTNGGTPLGGTSALFASAEFSYEIYPNLELALFGDVGSLGRGSNSSAFDYSSDFRPAIGAGLRYKLPFGPIRLDYGHNVGKREGESGGMLHVTVGFAF</sequence>
<dbReference type="InterPro" id="IPR039910">
    <property type="entry name" value="D15-like"/>
</dbReference>
<dbReference type="Gene3D" id="2.40.160.50">
    <property type="entry name" value="membrane protein fhac: a member of the omp85/tpsb transporter family"/>
    <property type="match status" value="1"/>
</dbReference>
<dbReference type="GO" id="GO:0019867">
    <property type="term" value="C:outer membrane"/>
    <property type="evidence" value="ECO:0007669"/>
    <property type="project" value="InterPro"/>
</dbReference>
<dbReference type="PANTHER" id="PTHR12815">
    <property type="entry name" value="SORTING AND ASSEMBLY MACHINERY SAMM50 PROTEIN FAMILY MEMBER"/>
    <property type="match status" value="1"/>
</dbReference>
<keyword evidence="2" id="KW-1134">Transmembrane beta strand</keyword>
<dbReference type="PANTHER" id="PTHR12815:SF18">
    <property type="entry name" value="SORTING AND ASSEMBLY MACHINERY COMPONENT 50 HOMOLOG"/>
    <property type="match status" value="1"/>
</dbReference>
<keyword evidence="3" id="KW-0812">Transmembrane</keyword>
<evidence type="ECO:0000256" key="4">
    <source>
        <dbReference type="ARBA" id="ARBA00023136"/>
    </source>
</evidence>
<feature type="domain" description="Bacterial surface antigen (D15)" evidence="5">
    <location>
        <begin position="405"/>
        <end position="704"/>
    </location>
</feature>
<name>A0A7W7YM90_9BACT</name>
<keyword evidence="7" id="KW-1185">Reference proteome</keyword>
<dbReference type="InterPro" id="IPR000184">
    <property type="entry name" value="Bac_surfAg_D15"/>
</dbReference>
<dbReference type="AlphaFoldDB" id="A0A7W7YM90"/>
<evidence type="ECO:0000256" key="1">
    <source>
        <dbReference type="ARBA" id="ARBA00004370"/>
    </source>
</evidence>
<comment type="caution">
    <text evidence="6">The sequence shown here is derived from an EMBL/GenBank/DDBJ whole genome shotgun (WGS) entry which is preliminary data.</text>
</comment>
<dbReference type="EMBL" id="JACHIF010000005">
    <property type="protein sequence ID" value="MBB5038654.1"/>
    <property type="molecule type" value="Genomic_DNA"/>
</dbReference>
<dbReference type="RefSeq" id="WP_184209651.1">
    <property type="nucleotide sequence ID" value="NZ_JACHIF010000005.1"/>
</dbReference>
<evidence type="ECO:0000256" key="3">
    <source>
        <dbReference type="ARBA" id="ARBA00022692"/>
    </source>
</evidence>
<gene>
    <name evidence="6" type="ORF">HNQ64_002917</name>
</gene>
<protein>
    <submittedName>
        <fullName evidence="6">Outer membrane protein assembly complex protein YaeT</fullName>
    </submittedName>
</protein>